<keyword evidence="3" id="KW-1185">Reference proteome</keyword>
<evidence type="ECO:0000313" key="3">
    <source>
        <dbReference type="Proteomes" id="UP001597010"/>
    </source>
</evidence>
<evidence type="ECO:0000313" key="2">
    <source>
        <dbReference type="EMBL" id="MFD0794013.1"/>
    </source>
</evidence>
<gene>
    <name evidence="2" type="ORF">ACFQZX_10310</name>
</gene>
<protein>
    <submittedName>
        <fullName evidence="2">FISUMP domain-containing protein</fullName>
    </submittedName>
</protein>
<feature type="domain" description="Fibrobacter succinogenes major paralogous" evidence="1">
    <location>
        <begin position="40"/>
        <end position="168"/>
    </location>
</feature>
<sequence length="222" mass="24775">MKRTLLTLSLLCTILFSCSKKNENNPSASLELNGRSYPTVKIGSQTWTTMNYDGPGGIASPRNDEYDYGKYYSEKEMLAIKLPDGWRVPSKEDFVKLMKSQGELTIDVPEVTATDADGAKVLKAASSWYLPGDNSSGFNILPGGYYQSFSKEFLEYKGMAYFWTTTSGPALSIDPNYYYCFRVSGRYSSPGTGSEPETGAEVRDMTTGDNVIWYNIRFVKDN</sequence>
<dbReference type="InterPro" id="IPR011871">
    <property type="entry name" value="Fib_succ_major"/>
</dbReference>
<evidence type="ECO:0000259" key="1">
    <source>
        <dbReference type="Pfam" id="PF09603"/>
    </source>
</evidence>
<dbReference type="NCBIfam" id="TIGR02145">
    <property type="entry name" value="Fib_succ_major"/>
    <property type="match status" value="1"/>
</dbReference>
<comment type="caution">
    <text evidence="2">The sequence shown here is derived from an EMBL/GenBank/DDBJ whole genome shotgun (WGS) entry which is preliminary data.</text>
</comment>
<dbReference type="EMBL" id="JBHTHZ010000005">
    <property type="protein sequence ID" value="MFD0794013.1"/>
    <property type="molecule type" value="Genomic_DNA"/>
</dbReference>
<accession>A0ABW3ASH7</accession>
<name>A0ABW3ASH7_9SPHI</name>
<dbReference type="Proteomes" id="UP001597010">
    <property type="component" value="Unassembled WGS sequence"/>
</dbReference>
<reference evidence="3" key="1">
    <citation type="journal article" date="2019" name="Int. J. Syst. Evol. Microbiol.">
        <title>The Global Catalogue of Microorganisms (GCM) 10K type strain sequencing project: providing services to taxonomists for standard genome sequencing and annotation.</title>
        <authorList>
            <consortium name="The Broad Institute Genomics Platform"/>
            <consortium name="The Broad Institute Genome Sequencing Center for Infectious Disease"/>
            <person name="Wu L."/>
            <person name="Ma J."/>
        </authorList>
    </citation>
    <scope>NUCLEOTIDE SEQUENCE [LARGE SCALE GENOMIC DNA]</scope>
    <source>
        <strain evidence="3">CCUG 61484</strain>
    </source>
</reference>
<dbReference type="Pfam" id="PF09603">
    <property type="entry name" value="Fib_succ_major"/>
    <property type="match status" value="1"/>
</dbReference>
<dbReference type="RefSeq" id="WP_377114680.1">
    <property type="nucleotide sequence ID" value="NZ_JBHTHZ010000005.1"/>
</dbReference>
<organism evidence="2 3">
    <name type="scientific">Mucilaginibacter litoreus</name>
    <dbReference type="NCBI Taxonomy" id="1048221"/>
    <lineage>
        <taxon>Bacteria</taxon>
        <taxon>Pseudomonadati</taxon>
        <taxon>Bacteroidota</taxon>
        <taxon>Sphingobacteriia</taxon>
        <taxon>Sphingobacteriales</taxon>
        <taxon>Sphingobacteriaceae</taxon>
        <taxon>Mucilaginibacter</taxon>
    </lineage>
</organism>
<proteinExistence type="predicted"/>
<dbReference type="PROSITE" id="PS51257">
    <property type="entry name" value="PROKAR_LIPOPROTEIN"/>
    <property type="match status" value="1"/>
</dbReference>